<evidence type="ECO:0000259" key="1">
    <source>
        <dbReference type="Pfam" id="PF19580"/>
    </source>
</evidence>
<reference evidence="2" key="1">
    <citation type="submission" date="2018-06" db="EMBL/GenBank/DDBJ databases">
        <authorList>
            <person name="Zhirakovskaya E."/>
        </authorList>
    </citation>
    <scope>NUCLEOTIDE SEQUENCE</scope>
</reference>
<dbReference type="EMBL" id="UOET01000372">
    <property type="protein sequence ID" value="VAW29478.1"/>
    <property type="molecule type" value="Genomic_DNA"/>
</dbReference>
<name>A0A3B0UFV4_9ZZZZ</name>
<gene>
    <name evidence="2" type="ORF">MNBD_BACTEROID07-2022</name>
</gene>
<dbReference type="PANTHER" id="PTHR42834">
    <property type="entry name" value="ENDONUCLEASE/EXONUCLEASE/PHOSPHATASE FAMILY PROTEIN (AFU_ORTHOLOGUE AFUA_3G09210)"/>
    <property type="match status" value="1"/>
</dbReference>
<evidence type="ECO:0000313" key="2">
    <source>
        <dbReference type="EMBL" id="VAW29478.1"/>
    </source>
</evidence>
<protein>
    <recommendedName>
        <fullName evidence="1">Endonuclease/exonuclease/phosphatase domain-containing protein</fullName>
    </recommendedName>
</protein>
<feature type="domain" description="Endonuclease/exonuclease/phosphatase" evidence="1">
    <location>
        <begin position="39"/>
        <end position="343"/>
    </location>
</feature>
<dbReference type="Pfam" id="PF19580">
    <property type="entry name" value="Exo_endo_phos_3"/>
    <property type="match status" value="1"/>
</dbReference>
<dbReference type="Gene3D" id="3.60.10.10">
    <property type="entry name" value="Endonuclease/exonuclease/phosphatase"/>
    <property type="match status" value="1"/>
</dbReference>
<dbReference type="SUPFAM" id="SSF56219">
    <property type="entry name" value="DNase I-like"/>
    <property type="match status" value="1"/>
</dbReference>
<accession>A0A3B0UFV4</accession>
<proteinExistence type="predicted"/>
<dbReference type="AlphaFoldDB" id="A0A3B0UFV4"/>
<organism evidence="2">
    <name type="scientific">hydrothermal vent metagenome</name>
    <dbReference type="NCBI Taxonomy" id="652676"/>
    <lineage>
        <taxon>unclassified sequences</taxon>
        <taxon>metagenomes</taxon>
        <taxon>ecological metagenomes</taxon>
    </lineage>
</organism>
<dbReference type="InterPro" id="IPR005135">
    <property type="entry name" value="Endo/exonuclease/phosphatase"/>
</dbReference>
<dbReference type="InterPro" id="IPR036691">
    <property type="entry name" value="Endo/exonu/phosph_ase_sf"/>
</dbReference>
<dbReference type="PANTHER" id="PTHR42834:SF1">
    <property type="entry name" value="ENDONUCLEASE_EXONUCLEASE_PHOSPHATASE FAMILY PROTEIN (AFU_ORTHOLOGUE AFUA_3G09210)"/>
    <property type="match status" value="1"/>
</dbReference>
<sequence length="351" mass="39699">MQQLIMKNTIAIGFLIFLAGWINIFPGQPPKSTKTFLRIGFYNTENYFDPFADSAIGYTQFNPGGDHHWSVRRYKTKRQHIFKVITAMGGWHGMDIMAFAEIENQFVLEDLLKSSPLGGRKYGIIHFESPDHRGIDVGLIYKKSSFRPLFTKAIHVHNPTDKKLRTRDILYVKGTAGNDTLQLFINHWPSRYGGLMATVQKRLLAAKILRHTVDSVCNKKPNAHILILGDFNETLADKGLQWIVRSKNPCGIKALPPHPDYGLAKGSIKSISGWAVFDRILCSKNLISSHSTPFVIGKSFHIFDAPFLLENDKKNMGLKPNRTYNGFTYHGGFSDHLPVYVDIMLIKAARP</sequence>
<dbReference type="GO" id="GO:0003824">
    <property type="term" value="F:catalytic activity"/>
    <property type="evidence" value="ECO:0007669"/>
    <property type="project" value="InterPro"/>
</dbReference>